<dbReference type="InterPro" id="IPR052037">
    <property type="entry name" value="LPS_export_LptA"/>
</dbReference>
<feature type="domain" description="Organic solvent tolerance-like N-terminal" evidence="4">
    <location>
        <begin position="47"/>
        <end position="187"/>
    </location>
</feature>
<keyword evidence="6" id="KW-1185">Reference proteome</keyword>
<dbReference type="RefSeq" id="WP_345255740.1">
    <property type="nucleotide sequence ID" value="NZ_BAABGY010000007.1"/>
</dbReference>
<feature type="compositionally biased region" description="Low complexity" evidence="2">
    <location>
        <begin position="384"/>
        <end position="404"/>
    </location>
</feature>
<feature type="signal peptide" evidence="3">
    <location>
        <begin position="1"/>
        <end position="19"/>
    </location>
</feature>
<evidence type="ECO:0000313" key="6">
    <source>
        <dbReference type="Proteomes" id="UP001501725"/>
    </source>
</evidence>
<evidence type="ECO:0000313" key="5">
    <source>
        <dbReference type="EMBL" id="GAA4330591.1"/>
    </source>
</evidence>
<dbReference type="Gene3D" id="2.60.450.10">
    <property type="entry name" value="Lipopolysaccharide (LPS) transport protein A like domain"/>
    <property type="match status" value="3"/>
</dbReference>
<evidence type="ECO:0000256" key="2">
    <source>
        <dbReference type="SAM" id="MobiDB-lite"/>
    </source>
</evidence>
<dbReference type="PANTHER" id="PTHR36504:SF1">
    <property type="entry name" value="LIPOPOLYSACCHARIDE EXPORT SYSTEM PROTEIN LPTA"/>
    <property type="match status" value="1"/>
</dbReference>
<comment type="caution">
    <text evidence="5">The sequence shown here is derived from an EMBL/GenBank/DDBJ whole genome shotgun (WGS) entry which is preliminary data.</text>
</comment>
<feature type="compositionally biased region" description="Polar residues" evidence="2">
    <location>
        <begin position="334"/>
        <end position="345"/>
    </location>
</feature>
<name>A0ABP8GVM0_9BACT</name>
<sequence length="606" mass="68455">MKRLLHFLLFLFFAQVAAAQVLVESTGSGEPVEILAGTQRQRFQRLDDGTELQILAGTVGLRQGRTRFYCDSLVLNSITRVFEAFGNVHIDDDTTQIYSDYLRYHTDRRIAFLTNNVRLTDGRSRVTTNELEYDVATKTATYRNNGRVAVGKSVVTSREGTYYRDLNEIFFKHNVELKDPSTYLKTDSMIYNTETRQTRLITDTYIRDSAGRVIRTSEAVYDMNTRMATFTQRTTIDDKCLRVVGDRIANDEATGILQVEGNAVLIDTCQGVNILANQIFANKRTESYLATKQPLMIIKQDKDSIFVAADTLFSGRLSELARYQPLRNIPDSVNRPSGTDSTAGSDSLAGVAGGTDSLARKNGTTDSTTLAAARPNRDSVTAGARASVRTRTPARTTTASRTEAKATVKAPAKKPVKDSTDRYFEAFRNVRIFSDSLQAVGDSLFYSFRDSVFRLFKDPVVWNKKNQVTGDTIYLFTKNKKADRIRVFNNSFLASEVQRGVYNQVKSSRLDGYFREGTIDSVRCRGFAESMYFMQDDDSAFTGINETTADILDVRFLKGDLHRVIYRSSVKGTVWPIRQRQPSEMRLKGFGWHDARRPKSRYELFQ</sequence>
<dbReference type="InterPro" id="IPR005653">
    <property type="entry name" value="OstA-like_N"/>
</dbReference>
<evidence type="ECO:0000259" key="4">
    <source>
        <dbReference type="Pfam" id="PF13100"/>
    </source>
</evidence>
<feature type="chain" id="PRO_5046342283" description="Organic solvent tolerance-like N-terminal domain-containing protein" evidence="3">
    <location>
        <begin position="20"/>
        <end position="606"/>
    </location>
</feature>
<dbReference type="EMBL" id="BAABGY010000007">
    <property type="protein sequence ID" value="GAA4330591.1"/>
    <property type="molecule type" value="Genomic_DNA"/>
</dbReference>
<dbReference type="PANTHER" id="PTHR36504">
    <property type="entry name" value="LIPOPOLYSACCHARIDE EXPORT SYSTEM PROTEIN LPTA"/>
    <property type="match status" value="1"/>
</dbReference>
<protein>
    <recommendedName>
        <fullName evidence="4">Organic solvent tolerance-like N-terminal domain-containing protein</fullName>
    </recommendedName>
</protein>
<proteinExistence type="predicted"/>
<dbReference type="Proteomes" id="UP001501725">
    <property type="component" value="Unassembled WGS sequence"/>
</dbReference>
<evidence type="ECO:0000256" key="3">
    <source>
        <dbReference type="SAM" id="SignalP"/>
    </source>
</evidence>
<accession>A0ABP8GVM0</accession>
<organism evidence="5 6">
    <name type="scientific">Flaviaesturariibacter amylovorans</name>
    <dbReference type="NCBI Taxonomy" id="1084520"/>
    <lineage>
        <taxon>Bacteria</taxon>
        <taxon>Pseudomonadati</taxon>
        <taxon>Bacteroidota</taxon>
        <taxon>Chitinophagia</taxon>
        <taxon>Chitinophagales</taxon>
        <taxon>Chitinophagaceae</taxon>
        <taxon>Flaviaestuariibacter</taxon>
    </lineage>
</organism>
<feature type="region of interest" description="Disordered" evidence="2">
    <location>
        <begin position="328"/>
        <end position="404"/>
    </location>
</feature>
<reference evidence="6" key="1">
    <citation type="journal article" date="2019" name="Int. J. Syst. Evol. Microbiol.">
        <title>The Global Catalogue of Microorganisms (GCM) 10K type strain sequencing project: providing services to taxonomists for standard genome sequencing and annotation.</title>
        <authorList>
            <consortium name="The Broad Institute Genomics Platform"/>
            <consortium name="The Broad Institute Genome Sequencing Center for Infectious Disease"/>
            <person name="Wu L."/>
            <person name="Ma J."/>
        </authorList>
    </citation>
    <scope>NUCLEOTIDE SEQUENCE [LARGE SCALE GENOMIC DNA]</scope>
    <source>
        <strain evidence="6">JCM 17919</strain>
    </source>
</reference>
<dbReference type="Pfam" id="PF13100">
    <property type="entry name" value="OstA_2"/>
    <property type="match status" value="1"/>
</dbReference>
<gene>
    <name evidence="5" type="ORF">GCM10023184_21830</name>
</gene>
<evidence type="ECO:0000256" key="1">
    <source>
        <dbReference type="ARBA" id="ARBA00022729"/>
    </source>
</evidence>
<keyword evidence="1 3" id="KW-0732">Signal</keyword>